<keyword evidence="2" id="KW-1133">Transmembrane helix</keyword>
<dbReference type="PANTHER" id="PTHR11206">
    <property type="entry name" value="MULTIDRUG RESISTANCE PROTEIN"/>
    <property type="match status" value="1"/>
</dbReference>
<organism evidence="3 4">
    <name type="scientific">Nyssa sinensis</name>
    <dbReference type="NCBI Taxonomy" id="561372"/>
    <lineage>
        <taxon>Eukaryota</taxon>
        <taxon>Viridiplantae</taxon>
        <taxon>Streptophyta</taxon>
        <taxon>Embryophyta</taxon>
        <taxon>Tracheophyta</taxon>
        <taxon>Spermatophyta</taxon>
        <taxon>Magnoliopsida</taxon>
        <taxon>eudicotyledons</taxon>
        <taxon>Gunneridae</taxon>
        <taxon>Pentapetalae</taxon>
        <taxon>asterids</taxon>
        <taxon>Cornales</taxon>
        <taxon>Nyssaceae</taxon>
        <taxon>Nyssa</taxon>
    </lineage>
</organism>
<dbReference type="EMBL" id="CM018036">
    <property type="protein sequence ID" value="KAA8541312.1"/>
    <property type="molecule type" value="Genomic_DNA"/>
</dbReference>
<evidence type="ECO:0000256" key="2">
    <source>
        <dbReference type="SAM" id="Phobius"/>
    </source>
</evidence>
<dbReference type="GO" id="GO:0042910">
    <property type="term" value="F:xenobiotic transmembrane transporter activity"/>
    <property type="evidence" value="ECO:0007669"/>
    <property type="project" value="InterPro"/>
</dbReference>
<evidence type="ECO:0000313" key="4">
    <source>
        <dbReference type="Proteomes" id="UP000325577"/>
    </source>
</evidence>
<keyword evidence="4" id="KW-1185">Reference proteome</keyword>
<dbReference type="Proteomes" id="UP000325577">
    <property type="component" value="Linkage Group LG13"/>
</dbReference>
<dbReference type="AlphaFoldDB" id="A0A5J5BHT5"/>
<evidence type="ECO:0008006" key="5">
    <source>
        <dbReference type="Google" id="ProtNLM"/>
    </source>
</evidence>
<gene>
    <name evidence="3" type="ORF">F0562_025275</name>
</gene>
<proteinExistence type="inferred from homology"/>
<dbReference type="Pfam" id="PF01554">
    <property type="entry name" value="MatE"/>
    <property type="match status" value="1"/>
</dbReference>
<evidence type="ECO:0000256" key="1">
    <source>
        <dbReference type="ARBA" id="ARBA00010199"/>
    </source>
</evidence>
<dbReference type="GO" id="GO:0016020">
    <property type="term" value="C:membrane"/>
    <property type="evidence" value="ECO:0007669"/>
    <property type="project" value="InterPro"/>
</dbReference>
<reference evidence="3 4" key="1">
    <citation type="submission" date="2019-09" db="EMBL/GenBank/DDBJ databases">
        <title>A chromosome-level genome assembly of the Chinese tupelo Nyssa sinensis.</title>
        <authorList>
            <person name="Yang X."/>
            <person name="Kang M."/>
            <person name="Yang Y."/>
            <person name="Xiong H."/>
            <person name="Wang M."/>
            <person name="Zhang Z."/>
            <person name="Wang Z."/>
            <person name="Wu H."/>
            <person name="Ma T."/>
            <person name="Liu J."/>
            <person name="Xi Z."/>
        </authorList>
    </citation>
    <scope>NUCLEOTIDE SEQUENCE [LARGE SCALE GENOMIC DNA]</scope>
    <source>
        <strain evidence="3">J267</strain>
        <tissue evidence="3">Leaf</tissue>
    </source>
</reference>
<evidence type="ECO:0000313" key="3">
    <source>
        <dbReference type="EMBL" id="KAA8541312.1"/>
    </source>
</evidence>
<protein>
    <recommendedName>
        <fullName evidence="5">Polysaccharide biosynthesis protein C-terminal domain-containing protein</fullName>
    </recommendedName>
</protein>
<sequence length="107" mass="11472">MMPILAISNFLDGLQCVLSGAIRGCGRQKIGAIINLGSYYLVGIPCAYLLAFVLHIGGKGLWLGIICALIVQVSSLLIITIRTNWEQEAKKATERVSDATIPVDIVS</sequence>
<keyword evidence="2" id="KW-0472">Membrane</keyword>
<accession>A0A5J5BHT5</accession>
<dbReference type="InterPro" id="IPR002528">
    <property type="entry name" value="MATE_fam"/>
</dbReference>
<dbReference type="OrthoDB" id="2126698at2759"/>
<name>A0A5J5BHT5_9ASTE</name>
<feature type="transmembrane region" description="Helical" evidence="2">
    <location>
        <begin position="60"/>
        <end position="81"/>
    </location>
</feature>
<comment type="similarity">
    <text evidence="1">Belongs to the multi antimicrobial extrusion (MATE) (TC 2.A.66.1) family.</text>
</comment>
<feature type="transmembrane region" description="Helical" evidence="2">
    <location>
        <begin position="32"/>
        <end position="54"/>
    </location>
</feature>
<keyword evidence="2" id="KW-0812">Transmembrane</keyword>
<dbReference type="GO" id="GO:0015297">
    <property type="term" value="F:antiporter activity"/>
    <property type="evidence" value="ECO:0007669"/>
    <property type="project" value="InterPro"/>
</dbReference>